<evidence type="ECO:0000256" key="7">
    <source>
        <dbReference type="SAM" id="MobiDB-lite"/>
    </source>
</evidence>
<evidence type="ECO:0000256" key="4">
    <source>
        <dbReference type="ARBA" id="ARBA00016244"/>
    </source>
</evidence>
<evidence type="ECO:0000256" key="5">
    <source>
        <dbReference type="ARBA" id="ARBA00022525"/>
    </source>
</evidence>
<feature type="region of interest" description="Disordered" evidence="7">
    <location>
        <begin position="320"/>
        <end position="340"/>
    </location>
</feature>
<dbReference type="GO" id="GO:0009424">
    <property type="term" value="C:bacterial-type flagellum hook"/>
    <property type="evidence" value="ECO:0007669"/>
    <property type="project" value="InterPro"/>
</dbReference>
<dbReference type="Proteomes" id="UP000521227">
    <property type="component" value="Unassembled WGS sequence"/>
</dbReference>
<evidence type="ECO:0000256" key="3">
    <source>
        <dbReference type="ARBA" id="ARBA00009677"/>
    </source>
</evidence>
<organism evidence="11 12">
    <name type="scientific">Afipia massiliensis</name>
    <dbReference type="NCBI Taxonomy" id="211460"/>
    <lineage>
        <taxon>Bacteria</taxon>
        <taxon>Pseudomonadati</taxon>
        <taxon>Pseudomonadota</taxon>
        <taxon>Alphaproteobacteria</taxon>
        <taxon>Hyphomicrobiales</taxon>
        <taxon>Nitrobacteraceae</taxon>
        <taxon>Afipia</taxon>
    </lineage>
</organism>
<evidence type="ECO:0000259" key="8">
    <source>
        <dbReference type="Pfam" id="PF00460"/>
    </source>
</evidence>
<evidence type="ECO:0000256" key="1">
    <source>
        <dbReference type="ARBA" id="ARBA00004117"/>
    </source>
</evidence>
<name>A0A840N1Z8_9BRAD</name>
<evidence type="ECO:0000313" key="11">
    <source>
        <dbReference type="EMBL" id="MBB5054285.1"/>
    </source>
</evidence>
<evidence type="ECO:0000256" key="6">
    <source>
        <dbReference type="ARBA" id="ARBA00023143"/>
    </source>
</evidence>
<evidence type="ECO:0000313" key="12">
    <source>
        <dbReference type="Proteomes" id="UP000521227"/>
    </source>
</evidence>
<evidence type="ECO:0000259" key="9">
    <source>
        <dbReference type="Pfam" id="PF06429"/>
    </source>
</evidence>
<dbReference type="PANTHER" id="PTHR30033">
    <property type="entry name" value="FLAGELLAR HOOK-ASSOCIATED PROTEIN 1"/>
    <property type="match status" value="1"/>
</dbReference>
<accession>A0A840N1Z8</accession>
<keyword evidence="11" id="KW-0966">Cell projection</keyword>
<dbReference type="AlphaFoldDB" id="A0A840N1Z8"/>
<dbReference type="GO" id="GO:0005198">
    <property type="term" value="F:structural molecule activity"/>
    <property type="evidence" value="ECO:0007669"/>
    <property type="project" value="InterPro"/>
</dbReference>
<dbReference type="Pfam" id="PF22638">
    <property type="entry name" value="FlgK_D1"/>
    <property type="match status" value="1"/>
</dbReference>
<feature type="domain" description="Flagellar basal-body/hook protein C-terminal" evidence="9">
    <location>
        <begin position="586"/>
        <end position="626"/>
    </location>
</feature>
<gene>
    <name evidence="11" type="ORF">HNQ36_004287</name>
</gene>
<keyword evidence="11" id="KW-0969">Cilium</keyword>
<dbReference type="InterPro" id="IPR002371">
    <property type="entry name" value="FlgK"/>
</dbReference>
<dbReference type="Pfam" id="PF06429">
    <property type="entry name" value="Flg_bbr_C"/>
    <property type="match status" value="1"/>
</dbReference>
<dbReference type="RefSeq" id="WP_184088310.1">
    <property type="nucleotide sequence ID" value="NZ_JACHIJ010000006.1"/>
</dbReference>
<protein>
    <recommendedName>
        <fullName evidence="4">Flagellar hook-associated protein 1</fullName>
    </recommendedName>
</protein>
<dbReference type="PRINTS" id="PR01005">
    <property type="entry name" value="FLGHOOKAP1"/>
</dbReference>
<dbReference type="NCBIfam" id="TIGR02492">
    <property type="entry name" value="flgK_ends"/>
    <property type="match status" value="1"/>
</dbReference>
<feature type="compositionally biased region" description="Pro residues" evidence="7">
    <location>
        <begin position="328"/>
        <end position="337"/>
    </location>
</feature>
<dbReference type="PANTHER" id="PTHR30033:SF1">
    <property type="entry name" value="FLAGELLAR HOOK-ASSOCIATED PROTEIN 1"/>
    <property type="match status" value="1"/>
</dbReference>
<dbReference type="InterPro" id="IPR053927">
    <property type="entry name" value="FlgK_helical"/>
</dbReference>
<feature type="domain" description="Flagellar hook-associated protein FlgK helical" evidence="10">
    <location>
        <begin position="86"/>
        <end position="324"/>
    </location>
</feature>
<dbReference type="Pfam" id="PF00460">
    <property type="entry name" value="Flg_bb_rod"/>
    <property type="match status" value="1"/>
</dbReference>
<dbReference type="InterPro" id="IPR010930">
    <property type="entry name" value="Flg_bb/hook_C_dom"/>
</dbReference>
<dbReference type="EMBL" id="JACHIJ010000006">
    <property type="protein sequence ID" value="MBB5054285.1"/>
    <property type="molecule type" value="Genomic_DNA"/>
</dbReference>
<dbReference type="GO" id="GO:0044780">
    <property type="term" value="P:bacterial-type flagellum assembly"/>
    <property type="evidence" value="ECO:0007669"/>
    <property type="project" value="InterPro"/>
</dbReference>
<keyword evidence="5" id="KW-0964">Secreted</keyword>
<reference evidence="11 12" key="1">
    <citation type="submission" date="2020-08" db="EMBL/GenBank/DDBJ databases">
        <title>Genomic Encyclopedia of Type Strains, Phase IV (KMG-IV): sequencing the most valuable type-strain genomes for metagenomic binning, comparative biology and taxonomic classification.</title>
        <authorList>
            <person name="Goeker M."/>
        </authorList>
    </citation>
    <scope>NUCLEOTIDE SEQUENCE [LARGE SCALE GENOMIC DNA]</scope>
    <source>
        <strain evidence="11 12">DSM 17498</strain>
    </source>
</reference>
<dbReference type="GO" id="GO:0005576">
    <property type="term" value="C:extracellular region"/>
    <property type="evidence" value="ECO:0007669"/>
    <property type="project" value="UniProtKB-SubCell"/>
</dbReference>
<comment type="caution">
    <text evidence="11">The sequence shown here is derived from an EMBL/GenBank/DDBJ whole genome shotgun (WGS) entry which is preliminary data.</text>
</comment>
<feature type="domain" description="Flagellar basal body rod protein N-terminal" evidence="8">
    <location>
        <begin position="7"/>
        <end position="36"/>
    </location>
</feature>
<proteinExistence type="inferred from homology"/>
<evidence type="ECO:0000256" key="2">
    <source>
        <dbReference type="ARBA" id="ARBA00004613"/>
    </source>
</evidence>
<evidence type="ECO:0000259" key="10">
    <source>
        <dbReference type="Pfam" id="PF22638"/>
    </source>
</evidence>
<dbReference type="SUPFAM" id="SSF64518">
    <property type="entry name" value="Phase 1 flagellin"/>
    <property type="match status" value="1"/>
</dbReference>
<keyword evidence="6" id="KW-0975">Bacterial flagellum</keyword>
<dbReference type="InterPro" id="IPR001444">
    <property type="entry name" value="Flag_bb_rod_N"/>
</dbReference>
<keyword evidence="11" id="KW-0282">Flagellum</keyword>
<dbReference type="GO" id="GO:0009425">
    <property type="term" value="C:bacterial-type flagellum basal body"/>
    <property type="evidence" value="ECO:0007669"/>
    <property type="project" value="UniProtKB-SubCell"/>
</dbReference>
<comment type="subcellular location">
    <subcellularLocation>
        <location evidence="1">Bacterial flagellum basal body</location>
    </subcellularLocation>
    <subcellularLocation>
        <location evidence="2">Secreted</location>
    </subcellularLocation>
</comment>
<comment type="similarity">
    <text evidence="3">Belongs to the flagella basal body rod proteins family.</text>
</comment>
<sequence>MGLSQALSTAMSGLRANQAAMSLVSSNVANAETPGYVRKTTNQVQMSTGTGVQTIGVNRTLNEYIQAQLRTETSGAYYASTRASFLNNLQSIYGDPDSASTLEGSFNALTSALQALSTSPDSQSARIGVMNAAQSMAQQLNATSQGIQGLRNSAELGLTNAVSVANNALSQIASINRQLQGNLGQDASTAAMLDQRDQYITQLSQLMDVRVVPGNGDQVSVYTMSGVQLVGGSDAAQLLFNAQGTVTPNTQWNADPTKSSLGSISISYANGGSIDLISSGSIRSGAIAAYLELRDKSLVQAQAQVDQLAAAMASALSDRTTSGTAYPPASPAPPPGTPAGFDLDLSGLQSGNVVNLTYTDTITNTQHSISIIRVDDPSVLPLKDNATINPNDKVIGVDFSGGMASVLTQLNAALGSTGVQFSNPSGSTLRVLDDGAGGMADINAASVTTTATSLNGGGPELPLFTDGGHIYSGAITASGSQQTGLAGRITVNSGLLADPSRLVVYGPATSAGDTTRSNYILSQLTSGSFNYSASTGIGSNASPYKGTLLGFTQQFTSLQGNAAASAQLLSDGQDVVLNTLQKKMDSVSGVDIDEEMANLLSLQNAYSANARVMSTVNSMFQSLMQIL</sequence>